<keyword evidence="2" id="KW-1185">Reference proteome</keyword>
<dbReference type="EMBL" id="CP067341">
    <property type="protein sequence ID" value="QQP13937.1"/>
    <property type="molecule type" value="Genomic_DNA"/>
</dbReference>
<gene>
    <name evidence="1" type="ORF">FJQ98_07855</name>
</gene>
<reference evidence="1 2" key="1">
    <citation type="submission" date="2020-01" db="EMBL/GenBank/DDBJ databases">
        <authorList>
            <person name="Liu G."/>
            <person name="Liu B."/>
        </authorList>
    </citation>
    <scope>NUCLEOTIDE SEQUENCE [LARGE SCALE GENOMIC DNA]</scope>
    <source>
        <strain evidence="1 2">FJAT-51161</strain>
    </source>
</reference>
<evidence type="ECO:0000313" key="1">
    <source>
        <dbReference type="EMBL" id="QQP13937.1"/>
    </source>
</evidence>
<dbReference type="RefSeq" id="WP_053594520.1">
    <property type="nucleotide sequence ID" value="NZ_CP067341.1"/>
</dbReference>
<dbReference type="Proteomes" id="UP000596049">
    <property type="component" value="Chromosome"/>
</dbReference>
<protein>
    <submittedName>
        <fullName evidence="1">Uncharacterized protein</fullName>
    </submittedName>
</protein>
<name>A0ABX7AXD5_9BACI</name>
<sequence>MIQIPHLPSIKFHSNILLASVLTIELTKAYKFAMETFTEFSRDGKIDIDLSEINPNDISEHLYVKKFNQA</sequence>
<proteinExistence type="predicted"/>
<evidence type="ECO:0000313" key="2">
    <source>
        <dbReference type="Proteomes" id="UP000596049"/>
    </source>
</evidence>
<accession>A0ABX7AXD5</accession>
<organism evidence="1 2">
    <name type="scientific">Lysinibacillus agricola</name>
    <dbReference type="NCBI Taxonomy" id="2590012"/>
    <lineage>
        <taxon>Bacteria</taxon>
        <taxon>Bacillati</taxon>
        <taxon>Bacillota</taxon>
        <taxon>Bacilli</taxon>
        <taxon>Bacillales</taxon>
        <taxon>Bacillaceae</taxon>
        <taxon>Lysinibacillus</taxon>
    </lineage>
</organism>